<keyword evidence="2" id="KW-1185">Reference proteome</keyword>
<dbReference type="AlphaFoldDB" id="A0A8T3B3Q2"/>
<name>A0A8T3B3Q2_DENNO</name>
<accession>A0A8T3B3Q2</accession>
<comment type="caution">
    <text evidence="1">The sequence shown here is derived from an EMBL/GenBank/DDBJ whole genome shotgun (WGS) entry which is preliminary data.</text>
</comment>
<dbReference type="EMBL" id="JAGYWB010000011">
    <property type="protein sequence ID" value="KAI0503701.1"/>
    <property type="molecule type" value="Genomic_DNA"/>
</dbReference>
<reference evidence="1" key="1">
    <citation type="journal article" date="2022" name="Front. Genet.">
        <title>Chromosome-Scale Assembly of the Dendrobium nobile Genome Provides Insights Into the Molecular Mechanism of the Biosynthesis of the Medicinal Active Ingredient of Dendrobium.</title>
        <authorList>
            <person name="Xu Q."/>
            <person name="Niu S.-C."/>
            <person name="Li K.-L."/>
            <person name="Zheng P.-J."/>
            <person name="Zhang X.-J."/>
            <person name="Jia Y."/>
            <person name="Liu Y."/>
            <person name="Niu Y.-X."/>
            <person name="Yu L.-H."/>
            <person name="Chen D.-F."/>
            <person name="Zhang G.-Q."/>
        </authorList>
    </citation>
    <scope>NUCLEOTIDE SEQUENCE</scope>
    <source>
        <tissue evidence="1">Leaf</tissue>
    </source>
</reference>
<dbReference type="Proteomes" id="UP000829196">
    <property type="component" value="Unassembled WGS sequence"/>
</dbReference>
<gene>
    <name evidence="1" type="ORF">KFK09_014639</name>
</gene>
<protein>
    <submittedName>
        <fullName evidence="1">Uncharacterized protein</fullName>
    </submittedName>
</protein>
<sequence length="92" mass="10512">MDAEMACSPLRADEWYDNFISIYADYHSSERVDQLRSDEYSHLEEDGTKVCPDYCGFSLFSYLQSFQQWESSAFSLSEITANLSNHALYGGA</sequence>
<organism evidence="1 2">
    <name type="scientific">Dendrobium nobile</name>
    <name type="common">Orchid</name>
    <dbReference type="NCBI Taxonomy" id="94219"/>
    <lineage>
        <taxon>Eukaryota</taxon>
        <taxon>Viridiplantae</taxon>
        <taxon>Streptophyta</taxon>
        <taxon>Embryophyta</taxon>
        <taxon>Tracheophyta</taxon>
        <taxon>Spermatophyta</taxon>
        <taxon>Magnoliopsida</taxon>
        <taxon>Liliopsida</taxon>
        <taxon>Asparagales</taxon>
        <taxon>Orchidaceae</taxon>
        <taxon>Epidendroideae</taxon>
        <taxon>Malaxideae</taxon>
        <taxon>Dendrobiinae</taxon>
        <taxon>Dendrobium</taxon>
    </lineage>
</organism>
<dbReference type="OrthoDB" id="10264306at2759"/>
<proteinExistence type="predicted"/>
<evidence type="ECO:0000313" key="2">
    <source>
        <dbReference type="Proteomes" id="UP000829196"/>
    </source>
</evidence>
<evidence type="ECO:0000313" key="1">
    <source>
        <dbReference type="EMBL" id="KAI0503701.1"/>
    </source>
</evidence>